<feature type="compositionally biased region" description="Polar residues" evidence="1">
    <location>
        <begin position="1"/>
        <end position="12"/>
    </location>
</feature>
<comment type="caution">
    <text evidence="2">The sequence shown here is derived from an EMBL/GenBank/DDBJ whole genome shotgun (WGS) entry which is preliminary data.</text>
</comment>
<name>A0ABD5PY55_9EURY</name>
<feature type="region of interest" description="Disordered" evidence="1">
    <location>
        <begin position="1"/>
        <end position="42"/>
    </location>
</feature>
<keyword evidence="3" id="KW-1185">Reference proteome</keyword>
<feature type="compositionally biased region" description="Basic and acidic residues" evidence="1">
    <location>
        <begin position="524"/>
        <end position="548"/>
    </location>
</feature>
<sequence>MSTDAPTQTASVSLDDADPQQSAHMAHDYTKSGRLAPVPDEDAEHEVLLKDYDELDYPDPIEHGHGIQAVLEDLPDEDENDSESFYTRLWNGWQNLDIEPEEEPVVLAEDVHNQFDWLHDDYPAHLVLSSKGWMVGRDVDDDLAGPNAGADALISQYYEYNLSVMRYDEDSGKLAADLDGNLRAPVSYQCWVQPQNEDLVRPSGDPMVCQHGEGSRFKTQTTYAGSKESLVRTVQITNLAATALGVERPDWSTFNRDSWKVWKGEVHHRFASEMMDAVVQRLREAKSMLEYGGRGDVDGDGTMREGMFVEEMVRSDRWNVLGFNAFAQRSGIELGLKVYRINGSPRDDRLSEPKLEAFFAGTDHDTELPHADEWAALRATLRQMASGLAVRSGLNLGLLREDDYYEPRDRERIDTLVPTGWRAAVQEANETRLRRILNSVYGQSGTQSKWDLLYVIATMNGARYEELAEITGFTEDYVQEMVGQFVEDDVLLRLSMPTLVVFNNEELRLNALDELEAIHPDEDLKDIRERGEQRRKDRQQAREKRGADADAADDTDASAGDSSSAEDDDDGRDDAANWETFDDVLLTGEQLGAALNRDHIDGEHVEIRTDPYPAIFTGG</sequence>
<feature type="region of interest" description="Disordered" evidence="1">
    <location>
        <begin position="524"/>
        <end position="581"/>
    </location>
</feature>
<dbReference type="AlphaFoldDB" id="A0ABD5PY55"/>
<protein>
    <submittedName>
        <fullName evidence="2">Uncharacterized protein</fullName>
    </submittedName>
</protein>
<dbReference type="RefSeq" id="WP_254267214.1">
    <property type="nucleotide sequence ID" value="NZ_CP100400.1"/>
</dbReference>
<dbReference type="Proteomes" id="UP001595945">
    <property type="component" value="Unassembled WGS sequence"/>
</dbReference>
<evidence type="ECO:0000256" key="1">
    <source>
        <dbReference type="SAM" id="MobiDB-lite"/>
    </source>
</evidence>
<dbReference type="EMBL" id="JBHSHT010000001">
    <property type="protein sequence ID" value="MFC4823305.1"/>
    <property type="molecule type" value="Genomic_DNA"/>
</dbReference>
<gene>
    <name evidence="2" type="ORF">ACFO9K_03415</name>
</gene>
<accession>A0ABD5PY55</accession>
<proteinExistence type="predicted"/>
<reference evidence="2 3" key="1">
    <citation type="journal article" date="2019" name="Int. J. Syst. Evol. Microbiol.">
        <title>The Global Catalogue of Microorganisms (GCM) 10K type strain sequencing project: providing services to taxonomists for standard genome sequencing and annotation.</title>
        <authorList>
            <consortium name="The Broad Institute Genomics Platform"/>
            <consortium name="The Broad Institute Genome Sequencing Center for Infectious Disease"/>
            <person name="Wu L."/>
            <person name="Ma J."/>
        </authorList>
    </citation>
    <scope>NUCLEOTIDE SEQUENCE [LARGE SCALE GENOMIC DNA]</scope>
    <source>
        <strain evidence="2 3">XZYJ18</strain>
    </source>
</reference>
<evidence type="ECO:0000313" key="3">
    <source>
        <dbReference type="Proteomes" id="UP001595945"/>
    </source>
</evidence>
<evidence type="ECO:0000313" key="2">
    <source>
        <dbReference type="EMBL" id="MFC4823305.1"/>
    </source>
</evidence>
<organism evidence="2 3">
    <name type="scientific">Halorussus aquaticus</name>
    <dbReference type="NCBI Taxonomy" id="2953748"/>
    <lineage>
        <taxon>Archaea</taxon>
        <taxon>Methanobacteriati</taxon>
        <taxon>Methanobacteriota</taxon>
        <taxon>Stenosarchaea group</taxon>
        <taxon>Halobacteria</taxon>
        <taxon>Halobacteriales</taxon>
        <taxon>Haladaptataceae</taxon>
        <taxon>Halorussus</taxon>
    </lineage>
</organism>
<dbReference type="GeneID" id="73045647"/>